<protein>
    <submittedName>
        <fullName evidence="1">Uncharacterized protein</fullName>
    </submittedName>
</protein>
<reference evidence="1 2" key="1">
    <citation type="journal article" date="2016" name="Mol. Biol. Evol.">
        <title>Comparative Genomics of Early-Diverging Mushroom-Forming Fungi Provides Insights into the Origins of Lignocellulose Decay Capabilities.</title>
        <authorList>
            <person name="Nagy L.G."/>
            <person name="Riley R."/>
            <person name="Tritt A."/>
            <person name="Adam C."/>
            <person name="Daum C."/>
            <person name="Floudas D."/>
            <person name="Sun H."/>
            <person name="Yadav J.S."/>
            <person name="Pangilinan J."/>
            <person name="Larsson K.H."/>
            <person name="Matsuura K."/>
            <person name="Barry K."/>
            <person name="Labutti K."/>
            <person name="Kuo R."/>
            <person name="Ohm R.A."/>
            <person name="Bhattacharya S.S."/>
            <person name="Shirouzu T."/>
            <person name="Yoshinaga Y."/>
            <person name="Martin F.M."/>
            <person name="Grigoriev I.V."/>
            <person name="Hibbett D.S."/>
        </authorList>
    </citation>
    <scope>NUCLEOTIDE SEQUENCE [LARGE SCALE GENOMIC DNA]</scope>
    <source>
        <strain evidence="1 2">CBS 109695</strain>
    </source>
</reference>
<dbReference type="AlphaFoldDB" id="A0A166KGX5"/>
<evidence type="ECO:0000313" key="2">
    <source>
        <dbReference type="Proteomes" id="UP000076532"/>
    </source>
</evidence>
<evidence type="ECO:0000313" key="1">
    <source>
        <dbReference type="EMBL" id="KZP21896.1"/>
    </source>
</evidence>
<keyword evidence="2" id="KW-1185">Reference proteome</keyword>
<gene>
    <name evidence="1" type="ORF">FIBSPDRAFT_890716</name>
</gene>
<name>A0A166KGX5_9AGAM</name>
<sequence>MDTDCEFGPGYVGENRLAEALFREFHTRHVDSRLSWKRFKFSLSNIAPDQPRWSSGKCVSVQLGAVPVSTGKEQQLAIMLPIIRLIYIIVSEREQITHPNLNSIPDFANLQVQIIGKVWGPVAAARTQENLGLEYARPRTKMSTTQKFGQR</sequence>
<dbReference type="Proteomes" id="UP000076532">
    <property type="component" value="Unassembled WGS sequence"/>
</dbReference>
<accession>A0A166KGX5</accession>
<proteinExistence type="predicted"/>
<dbReference type="EMBL" id="KV417543">
    <property type="protein sequence ID" value="KZP21896.1"/>
    <property type="molecule type" value="Genomic_DNA"/>
</dbReference>
<organism evidence="1 2">
    <name type="scientific">Athelia psychrophila</name>
    <dbReference type="NCBI Taxonomy" id="1759441"/>
    <lineage>
        <taxon>Eukaryota</taxon>
        <taxon>Fungi</taxon>
        <taxon>Dikarya</taxon>
        <taxon>Basidiomycota</taxon>
        <taxon>Agaricomycotina</taxon>
        <taxon>Agaricomycetes</taxon>
        <taxon>Agaricomycetidae</taxon>
        <taxon>Atheliales</taxon>
        <taxon>Atheliaceae</taxon>
        <taxon>Athelia</taxon>
    </lineage>
</organism>